<proteinExistence type="predicted"/>
<evidence type="ECO:0000313" key="2">
    <source>
        <dbReference type="EMBL" id="UMM40555.1"/>
    </source>
</evidence>
<reference evidence="2 3" key="1">
    <citation type="submission" date="2022-04" db="EMBL/GenBank/DDBJ databases">
        <title>Chromosome-level reference genomes for two strains of Caenorhabditis briggsae: an improved platform for comparative genomics.</title>
        <authorList>
            <person name="Stevens L."/>
            <person name="Andersen E."/>
        </authorList>
    </citation>
    <scope>NUCLEOTIDE SEQUENCE [LARGE SCALE GENOMIC DNA]</scope>
    <source>
        <strain evidence="2">VX34</strain>
        <tissue evidence="2">Whole-organism</tissue>
    </source>
</reference>
<dbReference type="EMBL" id="CP092625">
    <property type="protein sequence ID" value="UMM40555.1"/>
    <property type="molecule type" value="Genomic_DNA"/>
</dbReference>
<organism evidence="2 3">
    <name type="scientific">Caenorhabditis briggsae</name>
    <dbReference type="NCBI Taxonomy" id="6238"/>
    <lineage>
        <taxon>Eukaryota</taxon>
        <taxon>Metazoa</taxon>
        <taxon>Ecdysozoa</taxon>
        <taxon>Nematoda</taxon>
        <taxon>Chromadorea</taxon>
        <taxon>Rhabditida</taxon>
        <taxon>Rhabditina</taxon>
        <taxon>Rhabditomorpha</taxon>
        <taxon>Rhabditoidea</taxon>
        <taxon>Rhabditidae</taxon>
        <taxon>Peloderinae</taxon>
        <taxon>Caenorhabditis</taxon>
    </lineage>
</organism>
<accession>A0AAE9FDY3</accession>
<sequence>MDHSPDRFLSKHPVHSFHSFLFLASRCATGASDGVPKLQLKIALDRIVVVYSEQSFWFLTLFALELLETSVLLKTLADSKLHHKLVRRFLALVIHWNPVLRSAWALSESPKNSRKPSLEKLSRRETLCPTRRRLQGGNQKTCMTMQQLGFREGGSWNLPTSSTVQKSPVAPKQIKSGTRKIAPSRPSKSSVPLVETSNGRKESTMSSANTRSKRYIQASYISGDDSLVGTDEKCRGKAEEREIYVVLIEAPLTGRYLHLREKNICSNGWVMMFIGRPEKLSLLSDSGIRSCPTHRTHPYIQPALNFTLHDTGIRERIVVDRTERDLLVRRLGRSGVSTK</sequence>
<dbReference type="AlphaFoldDB" id="A0AAE9FDY3"/>
<feature type="region of interest" description="Disordered" evidence="1">
    <location>
        <begin position="159"/>
        <end position="210"/>
    </location>
</feature>
<dbReference type="Proteomes" id="UP000829354">
    <property type="component" value="Chromosome X"/>
</dbReference>
<keyword evidence="3" id="KW-1185">Reference proteome</keyword>
<evidence type="ECO:0000256" key="1">
    <source>
        <dbReference type="SAM" id="MobiDB-lite"/>
    </source>
</evidence>
<evidence type="ECO:0000313" key="3">
    <source>
        <dbReference type="Proteomes" id="UP000829354"/>
    </source>
</evidence>
<gene>
    <name evidence="2" type="ORF">L5515_017132</name>
</gene>
<protein>
    <submittedName>
        <fullName evidence="2">Uncharacterized protein</fullName>
    </submittedName>
</protein>
<name>A0AAE9FDY3_CAEBR</name>